<feature type="transmembrane region" description="Helical" evidence="1">
    <location>
        <begin position="90"/>
        <end position="108"/>
    </location>
</feature>
<name>A0A926NVK8_9SPHI</name>
<proteinExistence type="predicted"/>
<keyword evidence="1" id="KW-1133">Transmembrane helix</keyword>
<sequence>MNKIEKAALTGVGGTTVMTASSYLMSLLADENFREPEHLEVLIGRLTPHLSKKAKVLAGWGAHFAMGFVFASVYVELWEYKKIKHNLRNGLLLGLISGVLGFLIWKATFKVHPLPPWLNFEHYYLQRIPAHVVFAVGATITYRLLEKEKKQ</sequence>
<evidence type="ECO:0008006" key="4">
    <source>
        <dbReference type="Google" id="ProtNLM"/>
    </source>
</evidence>
<organism evidence="2 3">
    <name type="scientific">Mucilaginibacter glaciei</name>
    <dbReference type="NCBI Taxonomy" id="2772109"/>
    <lineage>
        <taxon>Bacteria</taxon>
        <taxon>Pseudomonadati</taxon>
        <taxon>Bacteroidota</taxon>
        <taxon>Sphingobacteriia</taxon>
        <taxon>Sphingobacteriales</taxon>
        <taxon>Sphingobacteriaceae</taxon>
        <taxon>Mucilaginibacter</taxon>
    </lineage>
</organism>
<accession>A0A926NVK8</accession>
<feature type="transmembrane region" description="Helical" evidence="1">
    <location>
        <begin position="7"/>
        <end position="29"/>
    </location>
</feature>
<evidence type="ECO:0000313" key="2">
    <source>
        <dbReference type="EMBL" id="MBD1395510.1"/>
    </source>
</evidence>
<gene>
    <name evidence="2" type="ORF">IDJ76_20575</name>
</gene>
<feature type="transmembrane region" description="Helical" evidence="1">
    <location>
        <begin position="128"/>
        <end position="145"/>
    </location>
</feature>
<dbReference type="AlphaFoldDB" id="A0A926NVK8"/>
<keyword evidence="1" id="KW-0472">Membrane</keyword>
<dbReference type="Proteomes" id="UP000619078">
    <property type="component" value="Unassembled WGS sequence"/>
</dbReference>
<evidence type="ECO:0000313" key="3">
    <source>
        <dbReference type="Proteomes" id="UP000619078"/>
    </source>
</evidence>
<protein>
    <recommendedName>
        <fullName evidence="4">DUF1440 domain-containing protein</fullName>
    </recommendedName>
</protein>
<keyword evidence="1" id="KW-0812">Transmembrane</keyword>
<keyword evidence="3" id="KW-1185">Reference proteome</keyword>
<dbReference type="EMBL" id="JACWMX010000014">
    <property type="protein sequence ID" value="MBD1395510.1"/>
    <property type="molecule type" value="Genomic_DNA"/>
</dbReference>
<reference evidence="2" key="1">
    <citation type="submission" date="2020-09" db="EMBL/GenBank/DDBJ databases">
        <title>Novel species of Mucilaginibacter isolated from a glacier on the Tibetan Plateau.</title>
        <authorList>
            <person name="Liu Q."/>
            <person name="Xin Y.-H."/>
        </authorList>
    </citation>
    <scope>NUCLEOTIDE SEQUENCE</scope>
    <source>
        <strain evidence="2">ZB1P21</strain>
    </source>
</reference>
<dbReference type="RefSeq" id="WP_191166245.1">
    <property type="nucleotide sequence ID" value="NZ_JACWMX010000014.1"/>
</dbReference>
<evidence type="ECO:0000256" key="1">
    <source>
        <dbReference type="SAM" id="Phobius"/>
    </source>
</evidence>
<comment type="caution">
    <text evidence="2">The sequence shown here is derived from an EMBL/GenBank/DDBJ whole genome shotgun (WGS) entry which is preliminary data.</text>
</comment>
<feature type="transmembrane region" description="Helical" evidence="1">
    <location>
        <begin position="57"/>
        <end position="78"/>
    </location>
</feature>